<dbReference type="InterPro" id="IPR041726">
    <property type="entry name" value="ACAD10_11_N"/>
</dbReference>
<dbReference type="RefSeq" id="WP_036528242.1">
    <property type="nucleotide sequence ID" value="NZ_JFYZ01000027.1"/>
</dbReference>
<dbReference type="Proteomes" id="UP000024329">
    <property type="component" value="Unassembled WGS sequence"/>
</dbReference>
<dbReference type="PANTHER" id="PTHR21310">
    <property type="entry name" value="AMINOGLYCOSIDE PHOSPHOTRANSFERASE-RELATED-RELATED"/>
    <property type="match status" value="1"/>
</dbReference>
<evidence type="ECO:0000259" key="1">
    <source>
        <dbReference type="Pfam" id="PF01636"/>
    </source>
</evidence>
<protein>
    <submittedName>
        <fullName evidence="2">Aminoglycoside phosphotransferase</fullName>
    </submittedName>
</protein>
<keyword evidence="2" id="KW-0808">Transferase</keyword>
<dbReference type="InterPro" id="IPR011009">
    <property type="entry name" value="Kinase-like_dom_sf"/>
</dbReference>
<dbReference type="CDD" id="cd05154">
    <property type="entry name" value="ACAD10_11_N-like"/>
    <property type="match status" value="1"/>
</dbReference>
<dbReference type="eggNOG" id="COG3173">
    <property type="taxonomic scope" value="Bacteria"/>
</dbReference>
<dbReference type="SUPFAM" id="SSF56112">
    <property type="entry name" value="Protein kinase-like (PK-like)"/>
    <property type="match status" value="1"/>
</dbReference>
<gene>
    <name evidence="2" type="ORF">BV97_04072</name>
</gene>
<dbReference type="Pfam" id="PF01636">
    <property type="entry name" value="APH"/>
    <property type="match status" value="1"/>
</dbReference>
<accession>A0A031JR02</accession>
<organism evidence="2 3">
    <name type="scientific">Novosphingobium resinovorum</name>
    <dbReference type="NCBI Taxonomy" id="158500"/>
    <lineage>
        <taxon>Bacteria</taxon>
        <taxon>Pseudomonadati</taxon>
        <taxon>Pseudomonadota</taxon>
        <taxon>Alphaproteobacteria</taxon>
        <taxon>Sphingomonadales</taxon>
        <taxon>Sphingomonadaceae</taxon>
        <taxon>Novosphingobium</taxon>
    </lineage>
</organism>
<dbReference type="GO" id="GO:0016740">
    <property type="term" value="F:transferase activity"/>
    <property type="evidence" value="ECO:0007669"/>
    <property type="project" value="UniProtKB-KW"/>
</dbReference>
<sequence>MVHFDKNDPSPEAIDRMRERFPCEPEIDRILTRRMMLRSGPGYRPVGMDQLVDGLRELLAANLNEPFEIEAPRWLSGGASKIQLAFTLLRRRADGQDEREPLVLRMEPAESLNETSRLREYQLLKTFAGRVPVPNAVCVDVEGDFLPHPSLVCGFVKGVTKPSNTTSQVTGMGTHFAPEWRERLGGTFVENLAAIHRHPISSEELSAFQLPAPGIQSAILGLNMWERVWHEDADEEIPLMQFAASWLRENAPACNDPVILHCDYRTGNFLFTEEDARITAILDWEGGRIGDPHQDLAWTASPSYGQWDESGSQFLVGGLVPEDEFFGRYELLSRLSIDRAALDYYRVFTGFVQGVMSLGTAYRIARNGKTHQDVLQTLLLGVGPSMLDNLRQTLERVA</sequence>
<evidence type="ECO:0000313" key="3">
    <source>
        <dbReference type="Proteomes" id="UP000024329"/>
    </source>
</evidence>
<comment type="caution">
    <text evidence="2">The sequence shown here is derived from an EMBL/GenBank/DDBJ whole genome shotgun (WGS) entry which is preliminary data.</text>
</comment>
<dbReference type="InterPro" id="IPR051678">
    <property type="entry name" value="AGP_Transferase"/>
</dbReference>
<feature type="domain" description="Aminoglycoside phosphotransferase" evidence="1">
    <location>
        <begin position="97"/>
        <end position="305"/>
    </location>
</feature>
<name>A0A031JR02_9SPHN</name>
<reference evidence="2 3" key="1">
    <citation type="submission" date="2014-03" db="EMBL/GenBank/DDBJ databases">
        <title>Whole genome sequence of Novosphingobium resinovorum KF1.</title>
        <authorList>
            <person name="Gan H.M."/>
            <person name="Gan H.Y."/>
            <person name="Chew T.H."/>
            <person name="Savka M.A."/>
        </authorList>
    </citation>
    <scope>NUCLEOTIDE SEQUENCE [LARGE SCALE GENOMIC DNA]</scope>
    <source>
        <strain evidence="2 3">KF1</strain>
    </source>
</reference>
<dbReference type="Gene3D" id="3.30.200.20">
    <property type="entry name" value="Phosphorylase Kinase, domain 1"/>
    <property type="match status" value="1"/>
</dbReference>
<proteinExistence type="predicted"/>
<evidence type="ECO:0000313" key="2">
    <source>
        <dbReference type="EMBL" id="EZP79309.1"/>
    </source>
</evidence>
<dbReference type="InterPro" id="IPR002575">
    <property type="entry name" value="Aminoglycoside_PTrfase"/>
</dbReference>
<dbReference type="AlphaFoldDB" id="A0A031JR02"/>
<dbReference type="EMBL" id="JFYZ01000027">
    <property type="protein sequence ID" value="EZP79309.1"/>
    <property type="molecule type" value="Genomic_DNA"/>
</dbReference>
<dbReference type="Gene3D" id="3.90.1200.10">
    <property type="match status" value="1"/>
</dbReference>
<dbReference type="PATRIC" id="fig|158500.4.peg.4138"/>